<dbReference type="PANTHER" id="PTHR22789">
    <property type="entry name" value="FUCULOSE PHOSPHATE ALDOLASE"/>
    <property type="match status" value="1"/>
</dbReference>
<accession>A0A809SE93</accession>
<evidence type="ECO:0000313" key="5">
    <source>
        <dbReference type="Proteomes" id="UP000662873"/>
    </source>
</evidence>
<feature type="domain" description="Class II aldolase/adducin N-terminal" evidence="3">
    <location>
        <begin position="5"/>
        <end position="216"/>
    </location>
</feature>
<dbReference type="GO" id="GO:0046872">
    <property type="term" value="F:metal ion binding"/>
    <property type="evidence" value="ECO:0007669"/>
    <property type="project" value="UniProtKB-KW"/>
</dbReference>
<name>A0A809SE93_9BACT</name>
<dbReference type="Gene3D" id="3.40.225.10">
    <property type="entry name" value="Class II aldolase/adducin N-terminal domain"/>
    <property type="match status" value="1"/>
</dbReference>
<dbReference type="EMBL" id="AP021858">
    <property type="protein sequence ID" value="BBO23724.1"/>
    <property type="molecule type" value="Genomic_DNA"/>
</dbReference>
<dbReference type="Pfam" id="PF00596">
    <property type="entry name" value="Aldolase_II"/>
    <property type="match status" value="1"/>
</dbReference>
<dbReference type="KEGG" id="npy:NPRO_13190"/>
<dbReference type="PANTHER" id="PTHR22789:SF0">
    <property type="entry name" value="3-OXO-TETRONATE 4-PHOSPHATE DECARBOXYLASE-RELATED"/>
    <property type="match status" value="1"/>
</dbReference>
<evidence type="ECO:0000256" key="1">
    <source>
        <dbReference type="ARBA" id="ARBA00022723"/>
    </source>
</evidence>
<evidence type="ECO:0000259" key="3">
    <source>
        <dbReference type="SMART" id="SM01007"/>
    </source>
</evidence>
<dbReference type="Proteomes" id="UP000662873">
    <property type="component" value="Chromosome"/>
</dbReference>
<dbReference type="InterPro" id="IPR036409">
    <property type="entry name" value="Aldolase_II/adducin_N_sf"/>
</dbReference>
<dbReference type="GO" id="GO:0005829">
    <property type="term" value="C:cytosol"/>
    <property type="evidence" value="ECO:0007669"/>
    <property type="project" value="TreeGrafter"/>
</dbReference>
<dbReference type="SMART" id="SM01007">
    <property type="entry name" value="Aldolase_II"/>
    <property type="match status" value="1"/>
</dbReference>
<dbReference type="GO" id="GO:0019323">
    <property type="term" value="P:pentose catabolic process"/>
    <property type="evidence" value="ECO:0007669"/>
    <property type="project" value="TreeGrafter"/>
</dbReference>
<gene>
    <name evidence="4" type="ORF">NPRO_13190</name>
</gene>
<reference evidence="4" key="1">
    <citation type="journal article" name="DNA Res.">
        <title>The physiological potential of anammox bacteria as revealed by their core genome structure.</title>
        <authorList>
            <person name="Okubo T."/>
            <person name="Toyoda A."/>
            <person name="Fukuhara K."/>
            <person name="Uchiyama I."/>
            <person name="Harigaya Y."/>
            <person name="Kuroiwa M."/>
            <person name="Suzuki T."/>
            <person name="Murakami Y."/>
            <person name="Suwa Y."/>
            <person name="Takami H."/>
        </authorList>
    </citation>
    <scope>NUCLEOTIDE SEQUENCE</scope>
    <source>
        <strain evidence="4">317325-2</strain>
    </source>
</reference>
<organism evidence="4 5">
    <name type="scientific">Candidatus Nitrosymbiomonas proteolyticus</name>
    <dbReference type="NCBI Taxonomy" id="2608984"/>
    <lineage>
        <taxon>Bacteria</taxon>
        <taxon>Bacillati</taxon>
        <taxon>Armatimonadota</taxon>
        <taxon>Armatimonadota incertae sedis</taxon>
        <taxon>Candidatus Nitrosymbiomonas</taxon>
    </lineage>
</organism>
<keyword evidence="2" id="KW-0456">Lyase</keyword>
<dbReference type="GO" id="GO:0016832">
    <property type="term" value="F:aldehyde-lyase activity"/>
    <property type="evidence" value="ECO:0007669"/>
    <property type="project" value="TreeGrafter"/>
</dbReference>
<protein>
    <submittedName>
        <fullName evidence="4">Aldolase</fullName>
    </submittedName>
</protein>
<proteinExistence type="predicted"/>
<sequence length="254" mass="27816">MQPPVDLIRLARTLGDPNLGCCVLAEGNVSARIEEATLWVKASGHEMAEIGASGFVALNLAGVLSLLEGGPESPAEVRRMLDNCRANPRARERPSTESFMHAYLLQLPGVRFVAHTHPESLLSLACLPSAEEFAKRRLYPDEIVFCGRESVFVPYADPGIALAREIRPRVEEYRNARGAAPKTIWLQNHGLITLGATAKEALAATLMSEKAARVRLGALQTGEPVRWLTESEVDAIATWPDEHYRLARIRGSES</sequence>
<dbReference type="AlphaFoldDB" id="A0A809SE93"/>
<evidence type="ECO:0000256" key="2">
    <source>
        <dbReference type="ARBA" id="ARBA00023239"/>
    </source>
</evidence>
<keyword evidence="1" id="KW-0479">Metal-binding</keyword>
<evidence type="ECO:0000313" key="4">
    <source>
        <dbReference type="EMBL" id="BBO23724.1"/>
    </source>
</evidence>
<dbReference type="InterPro" id="IPR050197">
    <property type="entry name" value="Aldolase_class_II_sugar_metab"/>
</dbReference>
<dbReference type="InterPro" id="IPR001303">
    <property type="entry name" value="Aldolase_II/adducin_N"/>
</dbReference>
<dbReference type="SUPFAM" id="SSF53639">
    <property type="entry name" value="AraD/HMP-PK domain-like"/>
    <property type="match status" value="1"/>
</dbReference>